<dbReference type="InterPro" id="IPR002900">
    <property type="entry name" value="DUF38/FTH_CAE_spp"/>
</dbReference>
<protein>
    <submittedName>
        <fullName evidence="3">FTH domain-containing protein</fullName>
    </submittedName>
</protein>
<feature type="domain" description="DUF38" evidence="1">
    <location>
        <begin position="136"/>
        <end position="270"/>
    </location>
</feature>
<dbReference type="AlphaFoldDB" id="A0A1I7UWS3"/>
<dbReference type="InterPro" id="IPR040161">
    <property type="entry name" value="FB224"/>
</dbReference>
<dbReference type="PANTHER" id="PTHR23015">
    <property type="entry name" value="UNCHARACTERIZED C.ELEGANS PROTEIN"/>
    <property type="match status" value="1"/>
</dbReference>
<dbReference type="Pfam" id="PF01827">
    <property type="entry name" value="FTH"/>
    <property type="match status" value="1"/>
</dbReference>
<evidence type="ECO:0000313" key="2">
    <source>
        <dbReference type="Proteomes" id="UP000095282"/>
    </source>
</evidence>
<sequence length="326" mass="37567">MLKVMYRKEESNKRDAFLENLETVKLDSIEISVQFQKITISVKSKDVSPFILIDESLEYQQKTNGCEVFFKNGTKADESESNYISLFYNDFQTIISNRMKKRKLIPIMKIELNFIDKRIPNSEWKNRKMAEELISIMREIKYVLRNREIPLSVNIFEIQATNENQILSILPFLDPSTIQDIIISAPTAYPYPDVDMNEIVKLEQWKNAKNISALLLTNTKVANFTHVKSGTVYLQFISIEHLEAALQDLLLSPKFKMVHLKLRKNNGVELLTSLVGPPDCRSKWIIRGSKKTNGVVVEVKHDEIVITRRSQSGFVKGRPLLSLNSV</sequence>
<accession>A0A1I7UWS3</accession>
<name>A0A1I7UWS3_9PELO</name>
<dbReference type="GO" id="GO:0045087">
    <property type="term" value="P:innate immune response"/>
    <property type="evidence" value="ECO:0007669"/>
    <property type="project" value="TreeGrafter"/>
</dbReference>
<evidence type="ECO:0000259" key="1">
    <source>
        <dbReference type="Pfam" id="PF01827"/>
    </source>
</evidence>
<dbReference type="PANTHER" id="PTHR23015:SF4">
    <property type="entry name" value="DUF38 DOMAIN-CONTAINING PROTEIN-RELATED"/>
    <property type="match status" value="1"/>
</dbReference>
<dbReference type="WBParaSite" id="Csp11.Scaffold630.g20119.t1">
    <property type="protein sequence ID" value="Csp11.Scaffold630.g20119.t1"/>
    <property type="gene ID" value="Csp11.Scaffold630.g20119"/>
</dbReference>
<evidence type="ECO:0000313" key="3">
    <source>
        <dbReference type="WBParaSite" id="Csp11.Scaffold630.g20119.t1"/>
    </source>
</evidence>
<dbReference type="Proteomes" id="UP000095282">
    <property type="component" value="Unplaced"/>
</dbReference>
<reference evidence="3" key="1">
    <citation type="submission" date="2016-11" db="UniProtKB">
        <authorList>
            <consortium name="WormBaseParasite"/>
        </authorList>
    </citation>
    <scope>IDENTIFICATION</scope>
</reference>
<organism evidence="2 3">
    <name type="scientific">Caenorhabditis tropicalis</name>
    <dbReference type="NCBI Taxonomy" id="1561998"/>
    <lineage>
        <taxon>Eukaryota</taxon>
        <taxon>Metazoa</taxon>
        <taxon>Ecdysozoa</taxon>
        <taxon>Nematoda</taxon>
        <taxon>Chromadorea</taxon>
        <taxon>Rhabditida</taxon>
        <taxon>Rhabditina</taxon>
        <taxon>Rhabditomorpha</taxon>
        <taxon>Rhabditoidea</taxon>
        <taxon>Rhabditidae</taxon>
        <taxon>Peloderinae</taxon>
        <taxon>Caenorhabditis</taxon>
    </lineage>
</organism>
<proteinExistence type="predicted"/>
<keyword evidence="2" id="KW-1185">Reference proteome</keyword>